<gene>
    <name evidence="2" type="ORF">U9M48_017640</name>
</gene>
<dbReference type="Proteomes" id="UP001341281">
    <property type="component" value="Chromosome 04"/>
</dbReference>
<organism evidence="2 3">
    <name type="scientific">Paspalum notatum var. saurae</name>
    <dbReference type="NCBI Taxonomy" id="547442"/>
    <lineage>
        <taxon>Eukaryota</taxon>
        <taxon>Viridiplantae</taxon>
        <taxon>Streptophyta</taxon>
        <taxon>Embryophyta</taxon>
        <taxon>Tracheophyta</taxon>
        <taxon>Spermatophyta</taxon>
        <taxon>Magnoliopsida</taxon>
        <taxon>Liliopsida</taxon>
        <taxon>Poales</taxon>
        <taxon>Poaceae</taxon>
        <taxon>PACMAD clade</taxon>
        <taxon>Panicoideae</taxon>
        <taxon>Andropogonodae</taxon>
        <taxon>Paspaleae</taxon>
        <taxon>Paspalinae</taxon>
        <taxon>Paspalum</taxon>
    </lineage>
</organism>
<keyword evidence="3" id="KW-1185">Reference proteome</keyword>
<accession>A0AAQ3T888</accession>
<evidence type="ECO:0000313" key="3">
    <source>
        <dbReference type="Proteomes" id="UP001341281"/>
    </source>
</evidence>
<sequence length="408" mass="45951">MHPSRRASSRRYITARPVSVPHSHRPPRPLTRPESRARLLCSARPRRASRIKGLPRPPVRDGDGAAAQGRAGHRHPDDPQPGLPGDVAALLPAVPPHHRAGRRPEQDDQGARGVRLRALQPERHQQDPWPQGVVHLLQGLRLPLLRLHGVQEEVHLHHRRRLLRGQGPHGEGHRRAVAAHQEPALPVHAALLQHPVRPLRGGRRLRARLPLQPAGGRADRRVARAVAQHPRLRRPHAAGQAPGAQREVRERRDDHPQGHPLPHVRHEPRLRPRPHRPRHVLRPHGRRPAHRTLRRHVGRMVRQGDLRSPGAWRQDRAALHLAQQGQQPVRQPQEGVQGHLLAGGHHPLLPGRRAAQGLRHRAKVLHRALATGQGQARQGRPLLHQARRRHGHLDRGLGLAQLRGARRR</sequence>
<proteinExistence type="predicted"/>
<feature type="region of interest" description="Disordered" evidence="1">
    <location>
        <begin position="1"/>
        <end position="90"/>
    </location>
</feature>
<feature type="compositionally biased region" description="Basic residues" evidence="1">
    <location>
        <begin position="271"/>
        <end position="290"/>
    </location>
</feature>
<evidence type="ECO:0000256" key="1">
    <source>
        <dbReference type="SAM" id="MobiDB-lite"/>
    </source>
</evidence>
<protein>
    <submittedName>
        <fullName evidence="2">Uncharacterized protein</fullName>
    </submittedName>
</protein>
<dbReference type="AlphaFoldDB" id="A0AAQ3T888"/>
<feature type="compositionally biased region" description="Basic and acidic residues" evidence="1">
    <location>
        <begin position="246"/>
        <end position="257"/>
    </location>
</feature>
<reference evidence="2 3" key="1">
    <citation type="submission" date="2024-02" db="EMBL/GenBank/DDBJ databases">
        <title>High-quality chromosome-scale genome assembly of Pensacola bahiagrass (Paspalum notatum Flugge var. saurae).</title>
        <authorList>
            <person name="Vega J.M."/>
            <person name="Podio M."/>
            <person name="Orjuela J."/>
            <person name="Siena L.A."/>
            <person name="Pessino S.C."/>
            <person name="Combes M.C."/>
            <person name="Mariac C."/>
            <person name="Albertini E."/>
            <person name="Pupilli F."/>
            <person name="Ortiz J.P.A."/>
            <person name="Leblanc O."/>
        </authorList>
    </citation>
    <scope>NUCLEOTIDE SEQUENCE [LARGE SCALE GENOMIC DNA]</scope>
    <source>
        <strain evidence="2">R1</strain>
        <tissue evidence="2">Leaf</tissue>
    </source>
</reference>
<feature type="region of interest" description="Disordered" evidence="1">
    <location>
        <begin position="226"/>
        <end position="290"/>
    </location>
</feature>
<dbReference type="EMBL" id="CP144748">
    <property type="protein sequence ID" value="WVZ68738.1"/>
    <property type="molecule type" value="Genomic_DNA"/>
</dbReference>
<evidence type="ECO:0000313" key="2">
    <source>
        <dbReference type="EMBL" id="WVZ68738.1"/>
    </source>
</evidence>
<name>A0AAQ3T888_PASNO</name>